<dbReference type="EMBL" id="JABFAA010000006">
    <property type="protein sequence ID" value="MBA0684287.1"/>
    <property type="molecule type" value="Genomic_DNA"/>
</dbReference>
<feature type="non-terminal residue" evidence="1">
    <location>
        <position position="1"/>
    </location>
</feature>
<dbReference type="Proteomes" id="UP000593577">
    <property type="component" value="Unassembled WGS sequence"/>
</dbReference>
<proteinExistence type="predicted"/>
<dbReference type="AlphaFoldDB" id="A0A7J8XAH0"/>
<organism evidence="1 2">
    <name type="scientific">Gossypium aridum</name>
    <name type="common">American cotton</name>
    <name type="synonym">Erioxylum aridum</name>
    <dbReference type="NCBI Taxonomy" id="34290"/>
    <lineage>
        <taxon>Eukaryota</taxon>
        <taxon>Viridiplantae</taxon>
        <taxon>Streptophyta</taxon>
        <taxon>Embryophyta</taxon>
        <taxon>Tracheophyta</taxon>
        <taxon>Spermatophyta</taxon>
        <taxon>Magnoliopsida</taxon>
        <taxon>eudicotyledons</taxon>
        <taxon>Gunneridae</taxon>
        <taxon>Pentapetalae</taxon>
        <taxon>rosids</taxon>
        <taxon>malvids</taxon>
        <taxon>Malvales</taxon>
        <taxon>Malvaceae</taxon>
        <taxon>Malvoideae</taxon>
        <taxon>Gossypium</taxon>
    </lineage>
</organism>
<evidence type="ECO:0000313" key="2">
    <source>
        <dbReference type="Proteomes" id="UP000593577"/>
    </source>
</evidence>
<reference evidence="1 2" key="1">
    <citation type="journal article" date="2019" name="Genome Biol. Evol.">
        <title>Insights into the evolution of the New World diploid cottons (Gossypium, subgenus Houzingenia) based on genome sequencing.</title>
        <authorList>
            <person name="Grover C.E."/>
            <person name="Arick M.A. 2nd"/>
            <person name="Thrash A."/>
            <person name="Conover J.L."/>
            <person name="Sanders W.S."/>
            <person name="Peterson D.G."/>
            <person name="Frelichowski J.E."/>
            <person name="Scheffler J.A."/>
            <person name="Scheffler B.E."/>
            <person name="Wendel J.F."/>
        </authorList>
    </citation>
    <scope>NUCLEOTIDE SEQUENCE [LARGE SCALE GENOMIC DNA]</scope>
    <source>
        <strain evidence="1">185</strain>
        <tissue evidence="1">Leaf</tissue>
    </source>
</reference>
<accession>A0A7J8XAH0</accession>
<protein>
    <recommendedName>
        <fullName evidence="3">RNase H type-1 domain-containing protein</fullName>
    </recommendedName>
</protein>
<feature type="non-terminal residue" evidence="1">
    <location>
        <position position="184"/>
    </location>
</feature>
<name>A0A7J8XAH0_GOSAI</name>
<gene>
    <name evidence="1" type="ORF">Goari_025882</name>
</gene>
<sequence length="184" mass="20891">RKFAWGSTISAKKVALVKWETGCKPSETGGLGIMRMMSSNLLFLIKLAYQLVTKLNPLWVRKVLGYIVLYHLPKKGLGDDRCLWEPSTFGTIKKRQYMCYVIICLPGMYGERWFLEDGSANSNGSTVGVVRDSHENWVILHGLEVVRSKSYSKVVIESDCLHTLEMIKDKLENISFDTHSNDTI</sequence>
<evidence type="ECO:0000313" key="1">
    <source>
        <dbReference type="EMBL" id="MBA0684287.1"/>
    </source>
</evidence>
<evidence type="ECO:0008006" key="3">
    <source>
        <dbReference type="Google" id="ProtNLM"/>
    </source>
</evidence>
<comment type="caution">
    <text evidence="1">The sequence shown here is derived from an EMBL/GenBank/DDBJ whole genome shotgun (WGS) entry which is preliminary data.</text>
</comment>
<keyword evidence="2" id="KW-1185">Reference proteome</keyword>